<keyword evidence="3" id="KW-1185">Reference proteome</keyword>
<evidence type="ECO:0000313" key="2">
    <source>
        <dbReference type="EMBL" id="SEA39602.1"/>
    </source>
</evidence>
<protein>
    <recommendedName>
        <fullName evidence="4">Outer membrane protein beta-barrel domain-containing protein</fullName>
    </recommendedName>
</protein>
<reference evidence="2 3" key="1">
    <citation type="submission" date="2016-10" db="EMBL/GenBank/DDBJ databases">
        <authorList>
            <person name="de Groot N.N."/>
        </authorList>
    </citation>
    <scope>NUCLEOTIDE SEQUENCE [LARGE SCALE GENOMIC DNA]</scope>
    <source>
        <strain evidence="2 3">DSM 25383</strain>
    </source>
</reference>
<dbReference type="EMBL" id="FNRI01000003">
    <property type="protein sequence ID" value="SEA39602.1"/>
    <property type="molecule type" value="Genomic_DNA"/>
</dbReference>
<keyword evidence="1" id="KW-0732">Signal</keyword>
<evidence type="ECO:0008006" key="4">
    <source>
        <dbReference type="Google" id="ProtNLM"/>
    </source>
</evidence>
<dbReference type="RefSeq" id="WP_010261475.1">
    <property type="nucleotide sequence ID" value="NZ_CAEG01000010.1"/>
</dbReference>
<organism evidence="2 3">
    <name type="scientific">Alistipes timonensis JC136</name>
    <dbReference type="NCBI Taxonomy" id="1033731"/>
    <lineage>
        <taxon>Bacteria</taxon>
        <taxon>Pseudomonadati</taxon>
        <taxon>Bacteroidota</taxon>
        <taxon>Bacteroidia</taxon>
        <taxon>Bacteroidales</taxon>
        <taxon>Rikenellaceae</taxon>
        <taxon>Alistipes</taxon>
    </lineage>
</organism>
<evidence type="ECO:0000313" key="3">
    <source>
        <dbReference type="Proteomes" id="UP000183253"/>
    </source>
</evidence>
<sequence>MKSALYHILLLLSLLAFPGAARSASSAGEAADSVAAAGAPGASASEMRVRKRFLPTSRRFDREINKGRFVYKGETMMGLTVSYGTLSSEDADMFPVFENINLKGSVTTINPFVGYFYRNNNCFGVRFGYSHLSGTLDTFDVNLGESNDLDLDVPWLDLSSERFSFGVFHRSYIALDEKGRFGLFAEMELSFATGENNFSYKSGEDFKFTNSENMTVKVWFNPGVAVYAFPNVCATLSFGLGGFKYASTRQFDEQGAQVGSRRYSKMNFRLNLADIRFGMTVHLWNKRKGGRG</sequence>
<evidence type="ECO:0000256" key="1">
    <source>
        <dbReference type="SAM" id="SignalP"/>
    </source>
</evidence>
<dbReference type="AlphaFoldDB" id="A0A1H4AVH2"/>
<dbReference type="OrthoDB" id="1000946at2"/>
<feature type="signal peptide" evidence="1">
    <location>
        <begin position="1"/>
        <end position="23"/>
    </location>
</feature>
<proteinExistence type="predicted"/>
<feature type="chain" id="PRO_5010281795" description="Outer membrane protein beta-barrel domain-containing protein" evidence="1">
    <location>
        <begin position="24"/>
        <end position="292"/>
    </location>
</feature>
<name>A0A1H4AVH2_9BACT</name>
<accession>A0A1H4AVH2</accession>
<dbReference type="STRING" id="1033731.SAMN05444145_103127"/>
<dbReference type="Proteomes" id="UP000183253">
    <property type="component" value="Unassembled WGS sequence"/>
</dbReference>
<gene>
    <name evidence="2" type="ORF">SAMN05444145_103127</name>
</gene>